<reference evidence="3" key="1">
    <citation type="submission" date="2017-10" db="EMBL/GenBank/DDBJ databases">
        <title>Campylobacter species from seals.</title>
        <authorList>
            <person name="Gilbert M.J."/>
            <person name="Zomer A.L."/>
            <person name="Timmerman A.J."/>
            <person name="Duim B."/>
            <person name="Wagenaar J.A."/>
        </authorList>
    </citation>
    <scope>NUCLEOTIDE SEQUENCE [LARGE SCALE GENOMIC DNA]</scope>
    <source>
        <strain evidence="3">17S00004-5</strain>
    </source>
</reference>
<accession>A0A2P8QZ62</accession>
<feature type="domain" description="Thioredoxin-like fold" evidence="1">
    <location>
        <begin position="53"/>
        <end position="156"/>
    </location>
</feature>
<evidence type="ECO:0000313" key="3">
    <source>
        <dbReference type="Proteomes" id="UP000240535"/>
    </source>
</evidence>
<protein>
    <submittedName>
        <fullName evidence="2">Phosphoribosylformylglycinamidine cyclo-ligase</fullName>
    </submittedName>
</protein>
<name>A0A2P8QZ62_9BACT</name>
<organism evidence="2 3">
    <name type="scientific">Campylobacter blaseri</name>
    <dbReference type="NCBI Taxonomy" id="2042961"/>
    <lineage>
        <taxon>Bacteria</taxon>
        <taxon>Pseudomonadati</taxon>
        <taxon>Campylobacterota</taxon>
        <taxon>Epsilonproteobacteria</taxon>
        <taxon>Campylobacterales</taxon>
        <taxon>Campylobacteraceae</taxon>
        <taxon>Campylobacter</taxon>
    </lineage>
</organism>
<sequence>MFLVVMLLTETSGANSESKIQNIFTSNLDNDEISNSYDDIINQTFKDVAKIDPNDKQMILIFGANLDPYSNMLKKDIANSKDLQEKLKNIFSSYYFNSYENLRHKQFHEGDFVDVDTKTIIDIYGIKATPTLIFTDKVGKAIIIVPGYMPTKQFLTTMDFMLKKKWKNKNRKNGEVYQALKEFYIDNGIEIRQKDR</sequence>
<keyword evidence="2" id="KW-0436">Ligase</keyword>
<dbReference type="InterPro" id="IPR036249">
    <property type="entry name" value="Thioredoxin-like_sf"/>
</dbReference>
<evidence type="ECO:0000259" key="1">
    <source>
        <dbReference type="Pfam" id="PF13098"/>
    </source>
</evidence>
<dbReference type="EMBL" id="PDHH01000007">
    <property type="protein sequence ID" value="PSM51521.1"/>
    <property type="molecule type" value="Genomic_DNA"/>
</dbReference>
<evidence type="ECO:0000313" key="2">
    <source>
        <dbReference type="EMBL" id="PSM51521.1"/>
    </source>
</evidence>
<gene>
    <name evidence="2" type="ORF">CQ405_07715</name>
</gene>
<dbReference type="Proteomes" id="UP000240535">
    <property type="component" value="Unassembled WGS sequence"/>
</dbReference>
<dbReference type="GO" id="GO:0016874">
    <property type="term" value="F:ligase activity"/>
    <property type="evidence" value="ECO:0007669"/>
    <property type="project" value="UniProtKB-KW"/>
</dbReference>
<dbReference type="Gene3D" id="3.40.30.10">
    <property type="entry name" value="Glutaredoxin"/>
    <property type="match status" value="1"/>
</dbReference>
<dbReference type="SUPFAM" id="SSF52833">
    <property type="entry name" value="Thioredoxin-like"/>
    <property type="match status" value="1"/>
</dbReference>
<keyword evidence="3" id="KW-1185">Reference proteome</keyword>
<dbReference type="AlphaFoldDB" id="A0A2P8QZ62"/>
<dbReference type="OrthoDB" id="5366120at2"/>
<proteinExistence type="predicted"/>
<dbReference type="InterPro" id="IPR012336">
    <property type="entry name" value="Thioredoxin-like_fold"/>
</dbReference>
<dbReference type="Pfam" id="PF13098">
    <property type="entry name" value="Thioredoxin_2"/>
    <property type="match status" value="1"/>
</dbReference>
<comment type="caution">
    <text evidence="2">The sequence shown here is derived from an EMBL/GenBank/DDBJ whole genome shotgun (WGS) entry which is preliminary data.</text>
</comment>